<dbReference type="GeneID" id="14905182"/>
<gene>
    <name evidence="2" type="ORF">IMG5_163360</name>
</gene>
<reference evidence="2 3" key="1">
    <citation type="submission" date="2011-07" db="EMBL/GenBank/DDBJ databases">
        <authorList>
            <person name="Coyne R."/>
            <person name="Brami D."/>
            <person name="Johnson J."/>
            <person name="Hostetler J."/>
            <person name="Hannick L."/>
            <person name="Clark T."/>
            <person name="Cassidy-Hanley D."/>
            <person name="Inman J."/>
        </authorList>
    </citation>
    <scope>NUCLEOTIDE SEQUENCE [LARGE SCALE GENOMIC DNA]</scope>
    <source>
        <strain evidence="2 3">G5</strain>
    </source>
</reference>
<feature type="compositionally biased region" description="Low complexity" evidence="1">
    <location>
        <begin position="50"/>
        <end position="78"/>
    </location>
</feature>
<feature type="region of interest" description="Disordered" evidence="1">
    <location>
        <begin position="34"/>
        <end position="78"/>
    </location>
</feature>
<dbReference type="AlphaFoldDB" id="G0R0B8"/>
<dbReference type="EMBL" id="GL984186">
    <property type="protein sequence ID" value="EGR29080.1"/>
    <property type="molecule type" value="Genomic_DNA"/>
</dbReference>
<dbReference type="InParanoid" id="G0R0B8"/>
<keyword evidence="3" id="KW-1185">Reference proteome</keyword>
<name>G0R0B8_ICHMU</name>
<proteinExistence type="predicted"/>
<sequence length="78" mass="8481">MDIVCNVLKVALNVRINLNVLYVIQKNNWNIQKDFSCSTNNGENTSTNDGESTSTNNGESTSTNNGESTSTNNGDNHN</sequence>
<organism evidence="2 3">
    <name type="scientific">Ichthyophthirius multifiliis</name>
    <name type="common">White spot disease agent</name>
    <name type="synonym">Ich</name>
    <dbReference type="NCBI Taxonomy" id="5932"/>
    <lineage>
        <taxon>Eukaryota</taxon>
        <taxon>Sar</taxon>
        <taxon>Alveolata</taxon>
        <taxon>Ciliophora</taxon>
        <taxon>Intramacronucleata</taxon>
        <taxon>Oligohymenophorea</taxon>
        <taxon>Hymenostomatida</taxon>
        <taxon>Ophryoglenina</taxon>
        <taxon>Ichthyophthirius</taxon>
    </lineage>
</organism>
<dbReference type="Proteomes" id="UP000008983">
    <property type="component" value="Unassembled WGS sequence"/>
</dbReference>
<accession>G0R0B8</accession>
<dbReference type="RefSeq" id="XP_004030316.1">
    <property type="nucleotide sequence ID" value="XM_004030268.1"/>
</dbReference>
<evidence type="ECO:0000256" key="1">
    <source>
        <dbReference type="SAM" id="MobiDB-lite"/>
    </source>
</evidence>
<feature type="compositionally biased region" description="Polar residues" evidence="1">
    <location>
        <begin position="34"/>
        <end position="49"/>
    </location>
</feature>
<protein>
    <submittedName>
        <fullName evidence="2">Uncharacterized protein</fullName>
    </submittedName>
</protein>
<evidence type="ECO:0000313" key="3">
    <source>
        <dbReference type="Proteomes" id="UP000008983"/>
    </source>
</evidence>
<evidence type="ECO:0000313" key="2">
    <source>
        <dbReference type="EMBL" id="EGR29080.1"/>
    </source>
</evidence>